<accession>A0ABX8H4H1</accession>
<dbReference type="PROSITE" id="PS51257">
    <property type="entry name" value="PROKAR_LIPOPROTEIN"/>
    <property type="match status" value="1"/>
</dbReference>
<dbReference type="Pfam" id="PF16153">
    <property type="entry name" value="DUF4861"/>
    <property type="match status" value="1"/>
</dbReference>
<proteinExistence type="predicted"/>
<organism evidence="1 2">
    <name type="scientific">Flammeovirga kamogawensis</name>
    <dbReference type="NCBI Taxonomy" id="373891"/>
    <lineage>
        <taxon>Bacteria</taxon>
        <taxon>Pseudomonadati</taxon>
        <taxon>Bacteroidota</taxon>
        <taxon>Cytophagia</taxon>
        <taxon>Cytophagales</taxon>
        <taxon>Flammeovirgaceae</taxon>
        <taxon>Flammeovirga</taxon>
    </lineage>
</organism>
<name>A0ABX8H4H1_9BACT</name>
<gene>
    <name evidence="1" type="ORF">KM029_26355</name>
</gene>
<evidence type="ECO:0000313" key="1">
    <source>
        <dbReference type="EMBL" id="QWG10499.1"/>
    </source>
</evidence>
<keyword evidence="2" id="KW-1185">Reference proteome</keyword>
<protein>
    <submittedName>
        <fullName evidence="1">DUF4861 domain-containing protein</fullName>
    </submittedName>
</protein>
<reference evidence="1 2" key="1">
    <citation type="submission" date="2021-05" db="EMBL/GenBank/DDBJ databases">
        <title>Comparative genomic studies on the polysaccharide-degrading batcterial strains of the Flammeovirga genus.</title>
        <authorList>
            <person name="Zewei F."/>
            <person name="Zheng Z."/>
            <person name="Yu L."/>
            <person name="Ruyue G."/>
            <person name="Yanhong M."/>
            <person name="Yuanyuan C."/>
            <person name="Jingyan G."/>
            <person name="Wenjun H."/>
        </authorList>
    </citation>
    <scope>NUCLEOTIDE SEQUENCE [LARGE SCALE GENOMIC DNA]</scope>
    <source>
        <strain evidence="1 2">YS10</strain>
        <plasmid evidence="1 2">p1</plasmid>
    </source>
</reference>
<keyword evidence="1" id="KW-0614">Plasmid</keyword>
<dbReference type="EMBL" id="CP076130">
    <property type="protein sequence ID" value="QWG10499.1"/>
    <property type="molecule type" value="Genomic_DNA"/>
</dbReference>
<dbReference type="Proteomes" id="UP000682802">
    <property type="component" value="Plasmid p1"/>
</dbReference>
<evidence type="ECO:0000313" key="2">
    <source>
        <dbReference type="Proteomes" id="UP000682802"/>
    </source>
</evidence>
<dbReference type="InterPro" id="IPR032342">
    <property type="entry name" value="DUF4861"/>
</dbReference>
<dbReference type="RefSeq" id="WP_144076967.1">
    <property type="nucleotide sequence ID" value="NZ_CP076130.1"/>
</dbReference>
<sequence>MKTIANLIFSSVLGAVLFSCTSTPSIQITNPSDFDRLAEPVVMTRAEVMAKVGDLNGKFPIVKDQQNKEIPSQLDDIDLDGKWDELAFEVNLKANSATLYRITLVNVAPEYEKTTQFYMAKSETKNNDFKKITSEIRPADHIDPCYPMLYQYEGFGWENNKVAFRSYFDSRNGKDIFGKKTEELVLQNTGQGGKNYHKMDDWGMDLIKVGSSLGSGAIGIEKEGQLYRLGLTASAKFETITEGPVRAIGRATYIGWTVDGDTYDVVETISIWKDKYNYTSEIALSGNSKPVTLITGIVNYKSNSQVKYPTLNTEVACVETFAPQTENKADRSQLLGMAIVVEKNNFVGFEDAPNTSYESALKNKHQKHGVKKDEPITDTYLVKMNLAPNKTVKFNYFSGWELTNSDFKTEQGFLDVLALEADKLAEPITTL</sequence>
<geneLocation type="plasmid" evidence="1 2">
    <name>p1</name>
</geneLocation>